<dbReference type="RefSeq" id="WP_241879649.1">
    <property type="nucleotide sequence ID" value="NZ_CP093310.2"/>
</dbReference>
<evidence type="ECO:0000313" key="2">
    <source>
        <dbReference type="Proteomes" id="UP000829560"/>
    </source>
</evidence>
<keyword evidence="2" id="KW-1185">Reference proteome</keyword>
<proteinExistence type="predicted"/>
<dbReference type="EMBL" id="CP093310">
    <property type="protein sequence ID" value="UNK06476.1"/>
    <property type="molecule type" value="Genomic_DNA"/>
</dbReference>
<protein>
    <submittedName>
        <fullName evidence="1">Uncharacterized protein</fullName>
    </submittedName>
</protein>
<sequence>MLNSNTLGRAVGISQDEVSGNASPNVPSINQNGVIVGRFKRGRSDKPFKVNPQNYKALLGEDRANPSYLIVQDAFIAGATELWILRIGDPILKLSNGTEVTDGKTFEQIAFESNLYPVPMVRDDIYVPLLEPLDAQLRSLIKKAGEIVDSYLPGVTHFDIKKITFGKAFDIAEGYKSKIELLQSHLGSVVKQPVPIVDSYKPGVEILPLSLRYGFKSFDYEYGYSVSADQLNIERISKTKEKDIHSKYTPKAEILDVQLSQALQTQSANAGTGFYTQSYTLLDLIMSNGLVETTANDESYQPQVEQLSLVLHQALSVVDIKIDSGYLPAVKPLSVHITDKGYYTTISDGYSADLELMDIEHINYLAGNYDANSGYLVGVEALDATKVDFEQVDIEVSQDGYTPIIKPLNIFTTQRVK</sequence>
<dbReference type="KEGG" id="prae:MN210_08255"/>
<dbReference type="AlphaFoldDB" id="A0AAT9PFH9"/>
<dbReference type="Proteomes" id="UP000829560">
    <property type="component" value="Chromosome"/>
</dbReference>
<reference evidence="1" key="1">
    <citation type="submission" date="2024-03" db="EMBL/GenBank/DDBJ databases">
        <title>Psychrobacter raelis sp. nov. isolated from a dog with peritonitis.</title>
        <authorList>
            <person name="Schiavone A."/>
            <person name="Manzulli V."/>
            <person name="Camarda A."/>
            <person name="Cafiero M.A."/>
            <person name="Vasco I."/>
            <person name="Marino L."/>
            <person name="Pennuzzi G."/>
            <person name="Serrecchia L."/>
            <person name="Galante D."/>
            <person name="Pugliese N."/>
        </authorList>
    </citation>
    <scope>NUCLEOTIDE SEQUENCE</scope>
    <source>
        <strain evidence="1">PraFG1</strain>
    </source>
</reference>
<evidence type="ECO:0000313" key="1">
    <source>
        <dbReference type="EMBL" id="UNK06476.1"/>
    </source>
</evidence>
<gene>
    <name evidence="1" type="ORF">MN210_08255</name>
</gene>
<accession>A0AAT9PFH9</accession>
<name>A0AAT9PFH9_9GAMM</name>
<organism evidence="1 2">
    <name type="scientific">Psychrobacter raelei</name>
    <dbReference type="NCBI Taxonomy" id="2565531"/>
    <lineage>
        <taxon>Bacteria</taxon>
        <taxon>Pseudomonadati</taxon>
        <taxon>Pseudomonadota</taxon>
        <taxon>Gammaproteobacteria</taxon>
        <taxon>Moraxellales</taxon>
        <taxon>Moraxellaceae</taxon>
        <taxon>Psychrobacter</taxon>
    </lineage>
</organism>